<proteinExistence type="predicted"/>
<gene>
    <name evidence="2" type="ORF">ACFO0D_10585</name>
</gene>
<protein>
    <submittedName>
        <fullName evidence="2">Uncharacterized protein</fullName>
    </submittedName>
</protein>
<dbReference type="EMBL" id="JBHSEI010000007">
    <property type="protein sequence ID" value="MFC4638788.1"/>
    <property type="molecule type" value="Genomic_DNA"/>
</dbReference>
<organism evidence="2 3">
    <name type="scientific">Deinococcus hohokamensis</name>
    <dbReference type="NCBI Taxonomy" id="309883"/>
    <lineage>
        <taxon>Bacteria</taxon>
        <taxon>Thermotogati</taxon>
        <taxon>Deinococcota</taxon>
        <taxon>Deinococci</taxon>
        <taxon>Deinococcales</taxon>
        <taxon>Deinococcaceae</taxon>
        <taxon>Deinococcus</taxon>
    </lineage>
</organism>
<evidence type="ECO:0000313" key="3">
    <source>
        <dbReference type="Proteomes" id="UP001595952"/>
    </source>
</evidence>
<reference evidence="3" key="1">
    <citation type="journal article" date="2019" name="Int. J. Syst. Evol. Microbiol.">
        <title>The Global Catalogue of Microorganisms (GCM) 10K type strain sequencing project: providing services to taxonomists for standard genome sequencing and annotation.</title>
        <authorList>
            <consortium name="The Broad Institute Genomics Platform"/>
            <consortium name="The Broad Institute Genome Sequencing Center for Infectious Disease"/>
            <person name="Wu L."/>
            <person name="Ma J."/>
        </authorList>
    </citation>
    <scope>NUCLEOTIDE SEQUENCE [LARGE SCALE GENOMIC DNA]</scope>
    <source>
        <strain evidence="3">CCUG 55995</strain>
    </source>
</reference>
<feature type="compositionally biased region" description="Pro residues" evidence="1">
    <location>
        <begin position="35"/>
        <end position="48"/>
    </location>
</feature>
<comment type="caution">
    <text evidence="2">The sequence shown here is derived from an EMBL/GenBank/DDBJ whole genome shotgun (WGS) entry which is preliminary data.</text>
</comment>
<name>A0ABV9I977_9DEIO</name>
<evidence type="ECO:0000256" key="1">
    <source>
        <dbReference type="SAM" id="MobiDB-lite"/>
    </source>
</evidence>
<evidence type="ECO:0000313" key="2">
    <source>
        <dbReference type="EMBL" id="MFC4638788.1"/>
    </source>
</evidence>
<dbReference type="RefSeq" id="WP_380061792.1">
    <property type="nucleotide sequence ID" value="NZ_JBHSEI010000007.1"/>
</dbReference>
<accession>A0ABV9I977</accession>
<dbReference type="Proteomes" id="UP001595952">
    <property type="component" value="Unassembled WGS sequence"/>
</dbReference>
<keyword evidence="3" id="KW-1185">Reference proteome</keyword>
<feature type="region of interest" description="Disordered" evidence="1">
    <location>
        <begin position="34"/>
        <end position="53"/>
    </location>
</feature>
<sequence>MLSSLRSSRAVAVAFLTLLGAASAIRVLPGSPLGPGRPPAAQPVPASPATPSRWENPTVELLITVRALLDLSRRDPQALNGSAVQVARVLDPLGRQRTLSSAQATAILEATDRALGGAGQRALAEARQRLEQRVQMELASSRYARGEDTPGMATFRLALLVPGGQGTVAALARDATFNPFRQGVPSSTLRALLVTLKR</sequence>